<evidence type="ECO:0000256" key="7">
    <source>
        <dbReference type="ARBA" id="ARBA00023237"/>
    </source>
</evidence>
<dbReference type="InterPro" id="IPR037066">
    <property type="entry name" value="Plug_dom_sf"/>
</dbReference>
<dbReference type="Gene3D" id="2.170.130.10">
    <property type="entry name" value="TonB-dependent receptor, plug domain"/>
    <property type="match status" value="1"/>
</dbReference>
<keyword evidence="4" id="KW-0812">Transmembrane</keyword>
<feature type="domain" description="TonB-dependent receptor plug" evidence="9">
    <location>
        <begin position="151"/>
        <end position="228"/>
    </location>
</feature>
<dbReference type="Pfam" id="PF13715">
    <property type="entry name" value="CarbopepD_reg_2"/>
    <property type="match status" value="1"/>
</dbReference>
<keyword evidence="2" id="KW-0813">Transport</keyword>
<dbReference type="OrthoDB" id="9803050at2"/>
<protein>
    <submittedName>
        <fullName evidence="10">Outer membrane receptor for ferrienterochelin and colicin</fullName>
    </submittedName>
</protein>
<keyword evidence="5 8" id="KW-0732">Signal</keyword>
<dbReference type="RefSeq" id="WP_120273620.1">
    <property type="nucleotide sequence ID" value="NZ_RAPN01000001.1"/>
</dbReference>
<accession>A0A419WAB2</accession>
<dbReference type="InterPro" id="IPR036942">
    <property type="entry name" value="Beta-barrel_TonB_sf"/>
</dbReference>
<organism evidence="10 11">
    <name type="scientific">Mangrovibacterium diazotrophicum</name>
    <dbReference type="NCBI Taxonomy" id="1261403"/>
    <lineage>
        <taxon>Bacteria</taxon>
        <taxon>Pseudomonadati</taxon>
        <taxon>Bacteroidota</taxon>
        <taxon>Bacteroidia</taxon>
        <taxon>Marinilabiliales</taxon>
        <taxon>Prolixibacteraceae</taxon>
        <taxon>Mangrovibacterium</taxon>
    </lineage>
</organism>
<evidence type="ECO:0000256" key="4">
    <source>
        <dbReference type="ARBA" id="ARBA00022692"/>
    </source>
</evidence>
<comment type="subcellular location">
    <subcellularLocation>
        <location evidence="1">Cell outer membrane</location>
        <topology evidence="1">Multi-pass membrane protein</topology>
    </subcellularLocation>
</comment>
<dbReference type="InterPro" id="IPR039426">
    <property type="entry name" value="TonB-dep_rcpt-like"/>
</dbReference>
<evidence type="ECO:0000256" key="2">
    <source>
        <dbReference type="ARBA" id="ARBA00022448"/>
    </source>
</evidence>
<dbReference type="PANTHER" id="PTHR30069">
    <property type="entry name" value="TONB-DEPENDENT OUTER MEMBRANE RECEPTOR"/>
    <property type="match status" value="1"/>
</dbReference>
<dbReference type="InterPro" id="IPR008969">
    <property type="entry name" value="CarboxyPept-like_regulatory"/>
</dbReference>
<dbReference type="InterPro" id="IPR012910">
    <property type="entry name" value="Plug_dom"/>
</dbReference>
<keyword evidence="6" id="KW-0472">Membrane</keyword>
<dbReference type="SUPFAM" id="SSF49464">
    <property type="entry name" value="Carboxypeptidase regulatory domain-like"/>
    <property type="match status" value="1"/>
</dbReference>
<gene>
    <name evidence="10" type="ORF">BC643_2779</name>
</gene>
<sequence length="784" mass="89246">MIQKTICLLVILSAGITTLWAQQSPVEKPTRFSISGHIKDARNGESLIGATVFVQETGNGTASNTYGFYSLSLPTGNYTLVYSFVGYESIQKEIYLDSNRQEEVELEPSAESLDEVVVQAEKKDQNLSRVEMGVEKLQPKRIKSIPALMGEVDVIKAIQMLPGVQSTSEGGSGFSVRGGTPDQNLILLDEATVYNASHLMGFFSVFNNDAINDLRLYKGDVPAQYGGRLSSLLDVRMKDGNSKQFAGTGGIGTISSRLTLEGPIKKDQTTFLVAGRRTYMDLFLPLASDENARDSKLYFYDLNLKFSHRINENNRLFLSGYLGRDIMKSPDFRMGFGNKTFTVRWNHIFNQKLFMNLTGIWSRYDYELGTSEDEPESWLWDSDLQDWGMKADFSYFIKPDNMLYFGVQSYYHTFNPGSARGVGSQSVFSEYTIQRNYALEHAAYLSHQFNVGEKVVVKYGVRASLFQNMGKATVYSYDDQYEVSDSTFYKSGEIYKNFFGLEPRLGINYRIDGDWSLKFNYNRSRQYIQQASNSTAGSPLDVWFPASPNIAPQIADQFAFGVFRNFRNDVFQASIEAYYKDMQNTIDFADHADLLLNKYMEGEIRTGSAKAYGLEFLVKKTEGRLTGWVGYTLSRAERTIAEINDGETYVAPYDKPHEINTVLSYEISPRVSMSANWLYASGQPVTLPVQRYEINGTIIPLYTERNGSRYDAYHRLDVSLTLQGKKNLQRKWKGEWVFSIYNLYNRKNTWALNFKQDSENPNETYAEKTYLFPIIPSVTYNFKF</sequence>
<dbReference type="GO" id="GO:0009279">
    <property type="term" value="C:cell outer membrane"/>
    <property type="evidence" value="ECO:0007669"/>
    <property type="project" value="UniProtKB-SubCell"/>
</dbReference>
<proteinExistence type="predicted"/>
<dbReference type="Proteomes" id="UP000283387">
    <property type="component" value="Unassembled WGS sequence"/>
</dbReference>
<keyword evidence="11" id="KW-1185">Reference proteome</keyword>
<comment type="caution">
    <text evidence="10">The sequence shown here is derived from an EMBL/GenBank/DDBJ whole genome shotgun (WGS) entry which is preliminary data.</text>
</comment>
<dbReference type="Gene3D" id="2.60.40.1120">
    <property type="entry name" value="Carboxypeptidase-like, regulatory domain"/>
    <property type="match status" value="1"/>
</dbReference>
<dbReference type="SUPFAM" id="SSF56935">
    <property type="entry name" value="Porins"/>
    <property type="match status" value="1"/>
</dbReference>
<dbReference type="EMBL" id="RAPN01000001">
    <property type="protein sequence ID" value="RKD92408.1"/>
    <property type="molecule type" value="Genomic_DNA"/>
</dbReference>
<dbReference type="PANTHER" id="PTHR30069:SF29">
    <property type="entry name" value="HEMOGLOBIN AND HEMOGLOBIN-HAPTOGLOBIN-BINDING PROTEIN 1-RELATED"/>
    <property type="match status" value="1"/>
</dbReference>
<keyword evidence="10" id="KW-0675">Receptor</keyword>
<evidence type="ECO:0000256" key="8">
    <source>
        <dbReference type="SAM" id="SignalP"/>
    </source>
</evidence>
<dbReference type="Gene3D" id="2.40.170.20">
    <property type="entry name" value="TonB-dependent receptor, beta-barrel domain"/>
    <property type="match status" value="1"/>
</dbReference>
<keyword evidence="7" id="KW-0998">Cell outer membrane</keyword>
<evidence type="ECO:0000259" key="9">
    <source>
        <dbReference type="Pfam" id="PF07715"/>
    </source>
</evidence>
<evidence type="ECO:0000313" key="11">
    <source>
        <dbReference type="Proteomes" id="UP000283387"/>
    </source>
</evidence>
<feature type="chain" id="PRO_5019105866" evidence="8">
    <location>
        <begin position="22"/>
        <end position="784"/>
    </location>
</feature>
<name>A0A419WAB2_9BACT</name>
<evidence type="ECO:0000256" key="3">
    <source>
        <dbReference type="ARBA" id="ARBA00022452"/>
    </source>
</evidence>
<reference evidence="10 11" key="1">
    <citation type="submission" date="2018-09" db="EMBL/GenBank/DDBJ databases">
        <title>Genomic Encyclopedia of Archaeal and Bacterial Type Strains, Phase II (KMG-II): from individual species to whole genera.</title>
        <authorList>
            <person name="Goeker M."/>
        </authorList>
    </citation>
    <scope>NUCLEOTIDE SEQUENCE [LARGE SCALE GENOMIC DNA]</scope>
    <source>
        <strain evidence="10 11">DSM 27148</strain>
    </source>
</reference>
<evidence type="ECO:0000313" key="10">
    <source>
        <dbReference type="EMBL" id="RKD92408.1"/>
    </source>
</evidence>
<dbReference type="AlphaFoldDB" id="A0A419WAB2"/>
<dbReference type="Pfam" id="PF07715">
    <property type="entry name" value="Plug"/>
    <property type="match status" value="1"/>
</dbReference>
<evidence type="ECO:0000256" key="1">
    <source>
        <dbReference type="ARBA" id="ARBA00004571"/>
    </source>
</evidence>
<keyword evidence="3" id="KW-1134">Transmembrane beta strand</keyword>
<feature type="signal peptide" evidence="8">
    <location>
        <begin position="1"/>
        <end position="21"/>
    </location>
</feature>
<dbReference type="GO" id="GO:0015344">
    <property type="term" value="F:siderophore uptake transmembrane transporter activity"/>
    <property type="evidence" value="ECO:0007669"/>
    <property type="project" value="TreeGrafter"/>
</dbReference>
<evidence type="ECO:0000256" key="6">
    <source>
        <dbReference type="ARBA" id="ARBA00023136"/>
    </source>
</evidence>
<evidence type="ECO:0000256" key="5">
    <source>
        <dbReference type="ARBA" id="ARBA00022729"/>
    </source>
</evidence>
<dbReference type="GO" id="GO:0044718">
    <property type="term" value="P:siderophore transmembrane transport"/>
    <property type="evidence" value="ECO:0007669"/>
    <property type="project" value="TreeGrafter"/>
</dbReference>